<keyword evidence="1" id="KW-1185">Reference proteome</keyword>
<gene>
    <name evidence="2" type="primary">si:dkey-15j16.3</name>
    <name evidence="2" type="synonym">fd51a09</name>
    <name evidence="2" type="synonym">si:ch211-87e4.2</name>
    <name evidence="2" type="synonym">wu:fd51a09</name>
</gene>
<name>A0AC58I342_DANRE</name>
<dbReference type="RefSeq" id="XP_073788648.1">
    <property type="nucleotide sequence ID" value="XM_073932547.1"/>
</dbReference>
<accession>A0AC58I342</accession>
<organism evidence="1 2">
    <name type="scientific">Danio rerio</name>
    <name type="common">Zebrafish</name>
    <name type="synonym">Brachydanio rerio</name>
    <dbReference type="NCBI Taxonomy" id="7955"/>
    <lineage>
        <taxon>Eukaryota</taxon>
        <taxon>Metazoa</taxon>
        <taxon>Chordata</taxon>
        <taxon>Craniata</taxon>
        <taxon>Vertebrata</taxon>
        <taxon>Euteleostomi</taxon>
        <taxon>Actinopterygii</taxon>
        <taxon>Neopterygii</taxon>
        <taxon>Teleostei</taxon>
        <taxon>Ostariophysi</taxon>
        <taxon>Cypriniformes</taxon>
        <taxon>Danionidae</taxon>
        <taxon>Danioninae</taxon>
        <taxon>Danio</taxon>
    </lineage>
</organism>
<dbReference type="Proteomes" id="UP000000437">
    <property type="component" value="Chromosome 20"/>
</dbReference>
<evidence type="ECO:0000313" key="2">
    <source>
        <dbReference type="RefSeq" id="XP_073788648.1"/>
    </source>
</evidence>
<reference evidence="2" key="1">
    <citation type="submission" date="2025-08" db="UniProtKB">
        <authorList>
            <consortium name="RefSeq"/>
        </authorList>
    </citation>
    <scope>IDENTIFICATION</scope>
    <source>
        <strain evidence="2">Tuebingen</strain>
        <tissue evidence="2">Fibroblasts and whole tissue</tissue>
    </source>
</reference>
<proteinExistence type="predicted"/>
<sequence length="175" mass="20107">MYMTENNYKEIYPKEEVESHKNRVKLLNQNTPGNLSLLISALTIKHQGTYYCSVSPQQIVYFILTVKENPYTHPISSTTHEPPHHFTNLPAAQPAHNTLHYVFILLGIFLSVLLLTLLVFIYWRCRGGRTVKKEITKESNDGEALKKEPDSQDDVMYSTVVYVKTASKESDTQHH</sequence>
<protein>
    <submittedName>
        <fullName evidence="2">Uncharacterized protein isoform X1</fullName>
    </submittedName>
</protein>
<evidence type="ECO:0000313" key="1">
    <source>
        <dbReference type="Proteomes" id="UP000000437"/>
    </source>
</evidence>